<keyword evidence="1" id="KW-0727">SH2 domain</keyword>
<evidence type="ECO:0000259" key="2">
    <source>
        <dbReference type="PROSITE" id="PS50001"/>
    </source>
</evidence>
<dbReference type="InterPro" id="IPR036860">
    <property type="entry name" value="SH2_dom_sf"/>
</dbReference>
<dbReference type="Pfam" id="PF00017">
    <property type="entry name" value="SH2"/>
    <property type="match status" value="1"/>
</dbReference>
<feature type="domain" description="SH2" evidence="2">
    <location>
        <begin position="88"/>
        <end position="181"/>
    </location>
</feature>
<sequence length="259" mass="29258">MPGSPAASLGNVLLIHGHLEGRRRRLLSLLRVVRHRIAWLHLRYEHTGAVCFFGSASASSGLKRSANIKKILAERRRHELMDVRDESWFFQEMSPLLATELLKKMPNNEGAFLVRCFKKRLALSYVWQQTVKHCWITSDPSGIGCYLLPQERFDSVQELVQHYGSTPCSGLAGLRLQRYPLAEDVENFLRLPPADIEIGSDGRSCSLVNPLTTLEHGRFGHEAVSAINRRYNSHEVTACLRNAASMLIVPTCRVLRWSG</sequence>
<dbReference type="WBParaSite" id="maker-uti_cns_0018916-snap-gene-0.2-mRNA-1">
    <property type="protein sequence ID" value="maker-uti_cns_0018916-snap-gene-0.2-mRNA-1"/>
    <property type="gene ID" value="maker-uti_cns_0018916-snap-gene-0.2"/>
</dbReference>
<dbReference type="Proteomes" id="UP000095280">
    <property type="component" value="Unplaced"/>
</dbReference>
<dbReference type="CDD" id="cd00173">
    <property type="entry name" value="SH2"/>
    <property type="match status" value="1"/>
</dbReference>
<organism evidence="3 4">
    <name type="scientific">Macrostomum lignano</name>
    <dbReference type="NCBI Taxonomy" id="282301"/>
    <lineage>
        <taxon>Eukaryota</taxon>
        <taxon>Metazoa</taxon>
        <taxon>Spiralia</taxon>
        <taxon>Lophotrochozoa</taxon>
        <taxon>Platyhelminthes</taxon>
        <taxon>Rhabditophora</taxon>
        <taxon>Macrostomorpha</taxon>
        <taxon>Macrostomida</taxon>
        <taxon>Macrostomidae</taxon>
        <taxon>Macrostomum</taxon>
    </lineage>
</organism>
<dbReference type="InterPro" id="IPR000980">
    <property type="entry name" value="SH2"/>
</dbReference>
<name>A0A1I8IYL6_9PLAT</name>
<keyword evidence="3" id="KW-1185">Reference proteome</keyword>
<dbReference type="AlphaFoldDB" id="A0A1I8IYL6"/>
<evidence type="ECO:0000256" key="1">
    <source>
        <dbReference type="PROSITE-ProRule" id="PRU00191"/>
    </source>
</evidence>
<reference evidence="4" key="1">
    <citation type="submission" date="2016-11" db="UniProtKB">
        <authorList>
            <consortium name="WormBaseParasite"/>
        </authorList>
    </citation>
    <scope>IDENTIFICATION</scope>
</reference>
<accession>A0A1I8IYL6</accession>
<dbReference type="PROSITE" id="PS50001">
    <property type="entry name" value="SH2"/>
    <property type="match status" value="1"/>
</dbReference>
<dbReference type="SMART" id="SM00252">
    <property type="entry name" value="SH2"/>
    <property type="match status" value="1"/>
</dbReference>
<evidence type="ECO:0000313" key="4">
    <source>
        <dbReference type="WBParaSite" id="maker-uti_cns_0018916-snap-gene-0.2-mRNA-1"/>
    </source>
</evidence>
<dbReference type="Gene3D" id="3.30.505.10">
    <property type="entry name" value="SH2 domain"/>
    <property type="match status" value="1"/>
</dbReference>
<proteinExistence type="predicted"/>
<dbReference type="SUPFAM" id="SSF55550">
    <property type="entry name" value="SH2 domain"/>
    <property type="match status" value="1"/>
</dbReference>
<evidence type="ECO:0000313" key="3">
    <source>
        <dbReference type="Proteomes" id="UP000095280"/>
    </source>
</evidence>
<protein>
    <submittedName>
        <fullName evidence="4">SH2 domain-containing protein</fullName>
    </submittedName>
</protein>